<evidence type="ECO:0000313" key="5">
    <source>
        <dbReference type="Proteomes" id="UP000322244"/>
    </source>
</evidence>
<evidence type="ECO:0000259" key="3">
    <source>
        <dbReference type="PROSITE" id="PS50977"/>
    </source>
</evidence>
<dbReference type="PANTHER" id="PTHR30055:SF226">
    <property type="entry name" value="HTH-TYPE TRANSCRIPTIONAL REGULATOR PKSA"/>
    <property type="match status" value="1"/>
</dbReference>
<dbReference type="Gene3D" id="1.10.357.10">
    <property type="entry name" value="Tetracycline Repressor, domain 2"/>
    <property type="match status" value="1"/>
</dbReference>
<comment type="caution">
    <text evidence="4">The sequence shown here is derived from an EMBL/GenBank/DDBJ whole genome shotgun (WGS) entry which is preliminary data.</text>
</comment>
<dbReference type="Proteomes" id="UP000322244">
    <property type="component" value="Unassembled WGS sequence"/>
</dbReference>
<evidence type="ECO:0000256" key="2">
    <source>
        <dbReference type="PROSITE-ProRule" id="PRU00335"/>
    </source>
</evidence>
<dbReference type="SUPFAM" id="SSF46689">
    <property type="entry name" value="Homeodomain-like"/>
    <property type="match status" value="1"/>
</dbReference>
<dbReference type="GO" id="GO:0003700">
    <property type="term" value="F:DNA-binding transcription factor activity"/>
    <property type="evidence" value="ECO:0007669"/>
    <property type="project" value="TreeGrafter"/>
</dbReference>
<dbReference type="InterPro" id="IPR001647">
    <property type="entry name" value="HTH_TetR"/>
</dbReference>
<dbReference type="Pfam" id="PF00440">
    <property type="entry name" value="TetR_N"/>
    <property type="match status" value="1"/>
</dbReference>
<name>A0A5A7S5F6_9NOCA</name>
<feature type="domain" description="HTH tetR-type" evidence="3">
    <location>
        <begin position="24"/>
        <end position="84"/>
    </location>
</feature>
<proteinExistence type="predicted"/>
<dbReference type="PANTHER" id="PTHR30055">
    <property type="entry name" value="HTH-TYPE TRANSCRIPTIONAL REGULATOR RUTR"/>
    <property type="match status" value="1"/>
</dbReference>
<dbReference type="GO" id="GO:0000976">
    <property type="term" value="F:transcription cis-regulatory region binding"/>
    <property type="evidence" value="ECO:0007669"/>
    <property type="project" value="TreeGrafter"/>
</dbReference>
<dbReference type="AlphaFoldDB" id="A0A5A7S5F6"/>
<protein>
    <submittedName>
        <fullName evidence="4">TetR/AcrR family transcriptional regulator</fullName>
    </submittedName>
</protein>
<dbReference type="PROSITE" id="PS50977">
    <property type="entry name" value="HTH_TETR_2"/>
    <property type="match status" value="1"/>
</dbReference>
<dbReference type="InterPro" id="IPR050109">
    <property type="entry name" value="HTH-type_TetR-like_transc_reg"/>
</dbReference>
<gene>
    <name evidence="4" type="ORF">FOY51_24935</name>
</gene>
<keyword evidence="5" id="KW-1185">Reference proteome</keyword>
<sequence length="215" mass="23512">MCQDVRVTQVIRPFRGISADERRRTRRVGLLDACYTIAAAQRMMGTTVDAICAEAGLSKRYFYESFRNRDELFAALIDTLIAEITDAVISSLSSTAMPLLTRVHAGIERVVAILTDDPRKAKVYVDVVGNHVHNGTVDSAEQRLAGLLVQLVLADTDSTPAQRQRLNLVALILVVGTARAVTAWLDGDVTLSRHDLVDEIAQMAVAAARTVRPDL</sequence>
<reference evidence="4 5" key="1">
    <citation type="submission" date="2019-07" db="EMBL/GenBank/DDBJ databases">
        <title>Rhodococcus cavernicolus sp. nov., isolated from a cave.</title>
        <authorList>
            <person name="Lee S.D."/>
        </authorList>
    </citation>
    <scope>NUCLEOTIDE SEQUENCE [LARGE SCALE GENOMIC DNA]</scope>
    <source>
        <strain evidence="4 5">C1-24</strain>
    </source>
</reference>
<dbReference type="EMBL" id="VLNY01000021">
    <property type="protein sequence ID" value="KAA0017684.1"/>
    <property type="molecule type" value="Genomic_DNA"/>
</dbReference>
<dbReference type="InterPro" id="IPR009057">
    <property type="entry name" value="Homeodomain-like_sf"/>
</dbReference>
<accession>A0A5A7S5F6</accession>
<evidence type="ECO:0000256" key="1">
    <source>
        <dbReference type="ARBA" id="ARBA00023125"/>
    </source>
</evidence>
<dbReference type="OrthoDB" id="4802216at2"/>
<evidence type="ECO:0000313" key="4">
    <source>
        <dbReference type="EMBL" id="KAA0017684.1"/>
    </source>
</evidence>
<feature type="DNA-binding region" description="H-T-H motif" evidence="2">
    <location>
        <begin position="47"/>
        <end position="66"/>
    </location>
</feature>
<keyword evidence="1 2" id="KW-0238">DNA-binding</keyword>
<organism evidence="4 5">
    <name type="scientific">Antrihabitans cavernicola</name>
    <dbReference type="NCBI Taxonomy" id="2495913"/>
    <lineage>
        <taxon>Bacteria</taxon>
        <taxon>Bacillati</taxon>
        <taxon>Actinomycetota</taxon>
        <taxon>Actinomycetes</taxon>
        <taxon>Mycobacteriales</taxon>
        <taxon>Nocardiaceae</taxon>
        <taxon>Antrihabitans</taxon>
    </lineage>
</organism>